<organism evidence="2 3">
    <name type="scientific">Pseudomonas fluorescens</name>
    <dbReference type="NCBI Taxonomy" id="294"/>
    <lineage>
        <taxon>Bacteria</taxon>
        <taxon>Pseudomonadati</taxon>
        <taxon>Pseudomonadota</taxon>
        <taxon>Gammaproteobacteria</taxon>
        <taxon>Pseudomonadales</taxon>
        <taxon>Pseudomonadaceae</taxon>
        <taxon>Pseudomonas</taxon>
    </lineage>
</organism>
<gene>
    <name evidence="2" type="ORF">PS691_01317</name>
</gene>
<feature type="region of interest" description="Disordered" evidence="1">
    <location>
        <begin position="22"/>
        <end position="64"/>
    </location>
</feature>
<sequence>MTQRIDRIAQLKNCPVMGEEIRRAITESRKDPLPTSEEDDDTEELDADIEPVEAPAGGKSKKRS</sequence>
<dbReference type="OrthoDB" id="7025215at2"/>
<dbReference type="AlphaFoldDB" id="A0A5E7AX36"/>
<name>A0A5E7AX36_PSEFL</name>
<accession>A0A5E7AX36</accession>
<feature type="compositionally biased region" description="Basic and acidic residues" evidence="1">
    <location>
        <begin position="22"/>
        <end position="32"/>
    </location>
</feature>
<evidence type="ECO:0000313" key="2">
    <source>
        <dbReference type="EMBL" id="VVN83998.1"/>
    </source>
</evidence>
<evidence type="ECO:0000313" key="3">
    <source>
        <dbReference type="Proteomes" id="UP000337909"/>
    </source>
</evidence>
<reference evidence="2 3" key="1">
    <citation type="submission" date="2019-09" db="EMBL/GenBank/DDBJ databases">
        <authorList>
            <person name="Chandra G."/>
            <person name="Truman W A."/>
        </authorList>
    </citation>
    <scope>NUCLEOTIDE SEQUENCE [LARGE SCALE GENOMIC DNA]</scope>
    <source>
        <strain evidence="2">PS691</strain>
    </source>
</reference>
<proteinExistence type="predicted"/>
<dbReference type="EMBL" id="CABVHQ010000009">
    <property type="protein sequence ID" value="VVN83998.1"/>
    <property type="molecule type" value="Genomic_DNA"/>
</dbReference>
<protein>
    <submittedName>
        <fullName evidence="2">Uncharacterized protein</fullName>
    </submittedName>
</protein>
<dbReference type="RefSeq" id="WP_150641386.1">
    <property type="nucleotide sequence ID" value="NZ_CABVHQ010000009.1"/>
</dbReference>
<dbReference type="Proteomes" id="UP000337909">
    <property type="component" value="Unassembled WGS sequence"/>
</dbReference>
<feature type="compositionally biased region" description="Acidic residues" evidence="1">
    <location>
        <begin position="36"/>
        <end position="51"/>
    </location>
</feature>
<evidence type="ECO:0000256" key="1">
    <source>
        <dbReference type="SAM" id="MobiDB-lite"/>
    </source>
</evidence>